<evidence type="ECO:0000259" key="1">
    <source>
        <dbReference type="Pfam" id="PF13568"/>
    </source>
</evidence>
<dbReference type="RefSeq" id="WP_255036994.1">
    <property type="nucleotide sequence ID" value="NZ_RJUF01000022.1"/>
</dbReference>
<sequence>MLNLFRKKITLILVLILTVNLAQSQIRTKYQPNYDNKKVHFGYFLGLANTKYNIKFNNSYLADVNKGKVYAISSPTSTGIKAGGLVNIYINDYLDFRFSPLSVAIYSRKLLENDSIAHNQEDKAWFEIPVQLKYKSERRHNSRMFVFAGLKYGFETNVVNKKNNATLVNNFTTKTSDFSVEYGMGLELFREYFKVTPELHFSHGIRNMVNPGGNRSSFLSYVDKLKTHSVTMYIVFQ</sequence>
<proteinExistence type="predicted"/>
<evidence type="ECO:0000313" key="2">
    <source>
        <dbReference type="EMBL" id="MCP9763208.1"/>
    </source>
</evidence>
<dbReference type="Proteomes" id="UP001204144">
    <property type="component" value="Unassembled WGS sequence"/>
</dbReference>
<protein>
    <submittedName>
        <fullName evidence="2">PorT family protein</fullName>
    </submittedName>
</protein>
<dbReference type="EMBL" id="RJUF01000022">
    <property type="protein sequence ID" value="MCP9763208.1"/>
    <property type="molecule type" value="Genomic_DNA"/>
</dbReference>
<dbReference type="InterPro" id="IPR025665">
    <property type="entry name" value="Beta-barrel_OMP_2"/>
</dbReference>
<feature type="domain" description="Outer membrane protein beta-barrel" evidence="1">
    <location>
        <begin position="30"/>
        <end position="208"/>
    </location>
</feature>
<comment type="caution">
    <text evidence="2">The sequence shown here is derived from an EMBL/GenBank/DDBJ whole genome shotgun (WGS) entry which is preliminary data.</text>
</comment>
<accession>A0AAE3KSK5</accession>
<reference evidence="2 3" key="1">
    <citation type="submission" date="2018-11" db="EMBL/GenBank/DDBJ databases">
        <title>Novel bacteria species description.</title>
        <authorList>
            <person name="Han J.-H."/>
        </authorList>
    </citation>
    <scope>NUCLEOTIDE SEQUENCE [LARGE SCALE GENOMIC DNA]</scope>
    <source>
        <strain evidence="2 3">KCTC23259</strain>
    </source>
</reference>
<dbReference type="Pfam" id="PF13568">
    <property type="entry name" value="OMP_b-brl_2"/>
    <property type="match status" value="1"/>
</dbReference>
<organism evidence="2 3">
    <name type="scientific">Lacihabitans soyangensis</name>
    <dbReference type="NCBI Taxonomy" id="869394"/>
    <lineage>
        <taxon>Bacteria</taxon>
        <taxon>Pseudomonadati</taxon>
        <taxon>Bacteroidota</taxon>
        <taxon>Cytophagia</taxon>
        <taxon>Cytophagales</taxon>
        <taxon>Leadbetterellaceae</taxon>
        <taxon>Lacihabitans</taxon>
    </lineage>
</organism>
<dbReference type="AlphaFoldDB" id="A0AAE3KSK5"/>
<gene>
    <name evidence="2" type="ORF">EGI31_09585</name>
</gene>
<name>A0AAE3KSK5_9BACT</name>
<evidence type="ECO:0000313" key="3">
    <source>
        <dbReference type="Proteomes" id="UP001204144"/>
    </source>
</evidence>
<keyword evidence="3" id="KW-1185">Reference proteome</keyword>